<dbReference type="InterPro" id="IPR028226">
    <property type="entry name" value="LIN37"/>
</dbReference>
<gene>
    <name evidence="2" type="ORF">MKW98_008688</name>
</gene>
<protein>
    <submittedName>
        <fullName evidence="2">Uncharacterized protein</fullName>
    </submittedName>
</protein>
<feature type="region of interest" description="Disordered" evidence="1">
    <location>
        <begin position="1"/>
        <end position="65"/>
    </location>
</feature>
<dbReference type="Proteomes" id="UP001202328">
    <property type="component" value="Unassembled WGS sequence"/>
</dbReference>
<keyword evidence="3" id="KW-1185">Reference proteome</keyword>
<proteinExistence type="predicted"/>
<comment type="caution">
    <text evidence="2">The sequence shown here is derived from an EMBL/GenBank/DDBJ whole genome shotgun (WGS) entry which is preliminary data.</text>
</comment>
<sequence length="323" mass="36151">MASSSDPRNPPPTNPSKTLTPPTLPSPLPTATTLFDPSPAAFRPQPHPTMATRPSNLPKIQDQNPQFHPSQQVIVGPVMTSGGAYIPRNIRPPPQQFVSGGGGFQSRPIPHPFPHNNQLRGYAFDTRQHHIHMMRPPSLQHPQLGSRPNSAGLVRNIPSAAIPHLKTASFPSKSPDYDGLKRDKNRDDKCVTINDRKIRLADGASLYALCRSWVHNGFPQESQTQIIGGIKPLPRPKPSAPGNTNVRKRKENFDEDEEEVEDEAAVQHLSSHDLLQKHIKRAKRVRARLREERKQRIERYKERLVHLLPSPVEEFRHDTAPGG</sequence>
<dbReference type="PANTHER" id="PTHR37173">
    <property type="entry name" value="HYDROXYPROLINE-RICH GLYCOPROTEIN FAMILY PROTEIN"/>
    <property type="match status" value="1"/>
</dbReference>
<dbReference type="GO" id="GO:0017053">
    <property type="term" value="C:transcription repressor complex"/>
    <property type="evidence" value="ECO:0007669"/>
    <property type="project" value="InterPro"/>
</dbReference>
<accession>A0AAD4X7N3</accession>
<name>A0AAD4X7N3_9MAGN</name>
<dbReference type="Pfam" id="PF15306">
    <property type="entry name" value="LIN37"/>
    <property type="match status" value="1"/>
</dbReference>
<organism evidence="2 3">
    <name type="scientific">Papaver atlanticum</name>
    <dbReference type="NCBI Taxonomy" id="357466"/>
    <lineage>
        <taxon>Eukaryota</taxon>
        <taxon>Viridiplantae</taxon>
        <taxon>Streptophyta</taxon>
        <taxon>Embryophyta</taxon>
        <taxon>Tracheophyta</taxon>
        <taxon>Spermatophyta</taxon>
        <taxon>Magnoliopsida</taxon>
        <taxon>Ranunculales</taxon>
        <taxon>Papaveraceae</taxon>
        <taxon>Papaveroideae</taxon>
        <taxon>Papaver</taxon>
    </lineage>
</organism>
<evidence type="ECO:0000256" key="1">
    <source>
        <dbReference type="SAM" id="MobiDB-lite"/>
    </source>
</evidence>
<reference evidence="2" key="1">
    <citation type="submission" date="2022-04" db="EMBL/GenBank/DDBJ databases">
        <title>A functionally conserved STORR gene fusion in Papaver species that diverged 16.8 million years ago.</title>
        <authorList>
            <person name="Catania T."/>
        </authorList>
    </citation>
    <scope>NUCLEOTIDE SEQUENCE</scope>
    <source>
        <strain evidence="2">S-188037</strain>
    </source>
</reference>
<dbReference type="PANTHER" id="PTHR37173:SF1">
    <property type="entry name" value="PROLINE-RICH FAMILY PROTEIN"/>
    <property type="match status" value="1"/>
</dbReference>
<dbReference type="AlphaFoldDB" id="A0AAD4X7N3"/>
<evidence type="ECO:0000313" key="2">
    <source>
        <dbReference type="EMBL" id="KAI3862848.1"/>
    </source>
</evidence>
<dbReference type="EMBL" id="JAJJMB010014087">
    <property type="protein sequence ID" value="KAI3862848.1"/>
    <property type="molecule type" value="Genomic_DNA"/>
</dbReference>
<evidence type="ECO:0000313" key="3">
    <source>
        <dbReference type="Proteomes" id="UP001202328"/>
    </source>
</evidence>
<feature type="region of interest" description="Disordered" evidence="1">
    <location>
        <begin position="228"/>
        <end position="258"/>
    </location>
</feature>